<feature type="transmembrane region" description="Helical" evidence="1">
    <location>
        <begin position="35"/>
        <end position="54"/>
    </location>
</feature>
<name>A0A8W7Q1Q5_ANOCL</name>
<dbReference type="InterPro" id="IPR031734">
    <property type="entry name" value="MBF2"/>
</dbReference>
<dbReference type="VEuPathDB" id="VectorBase:ACON2_041637"/>
<reference evidence="2" key="1">
    <citation type="submission" date="2022-08" db="UniProtKB">
        <authorList>
            <consortium name="EnsemblMetazoa"/>
        </authorList>
    </citation>
    <scope>IDENTIFICATION</scope>
</reference>
<keyword evidence="1" id="KW-0812">Transmembrane</keyword>
<proteinExistence type="predicted"/>
<dbReference type="EnsemblMetazoa" id="ACOM041157-RA">
    <property type="protein sequence ID" value="ACOM041157-PA.1"/>
    <property type="gene ID" value="ACOM041157"/>
</dbReference>
<dbReference type="Proteomes" id="UP000075882">
    <property type="component" value="Unassembled WGS sequence"/>
</dbReference>
<evidence type="ECO:0000313" key="2">
    <source>
        <dbReference type="EnsemblMetazoa" id="ACOM041157-PA.1"/>
    </source>
</evidence>
<keyword evidence="1" id="KW-0472">Membrane</keyword>
<protein>
    <recommendedName>
        <fullName evidence="3">Salivary secreted peptide</fullName>
    </recommendedName>
</protein>
<evidence type="ECO:0008006" key="3">
    <source>
        <dbReference type="Google" id="ProtNLM"/>
    </source>
</evidence>
<organism evidence="2">
    <name type="scientific">Anopheles coluzzii</name>
    <name type="common">African malaria mosquito</name>
    <dbReference type="NCBI Taxonomy" id="1518534"/>
    <lineage>
        <taxon>Eukaryota</taxon>
        <taxon>Metazoa</taxon>
        <taxon>Ecdysozoa</taxon>
        <taxon>Arthropoda</taxon>
        <taxon>Hexapoda</taxon>
        <taxon>Insecta</taxon>
        <taxon>Pterygota</taxon>
        <taxon>Neoptera</taxon>
        <taxon>Endopterygota</taxon>
        <taxon>Diptera</taxon>
        <taxon>Nematocera</taxon>
        <taxon>Culicoidea</taxon>
        <taxon>Culicidae</taxon>
        <taxon>Anophelinae</taxon>
        <taxon>Anopheles</taxon>
    </lineage>
</organism>
<evidence type="ECO:0000256" key="1">
    <source>
        <dbReference type="SAM" id="Phobius"/>
    </source>
</evidence>
<dbReference type="PANTHER" id="PTHR37685:SF1">
    <property type="entry name" value="GEO11136P1-RELATED"/>
    <property type="match status" value="1"/>
</dbReference>
<dbReference type="AlphaFoldDB" id="A0A8W7Q1Q5"/>
<accession>A0A8W7Q1Q5</accession>
<keyword evidence="1" id="KW-1133">Transmembrane helix</keyword>
<dbReference type="Pfam" id="PF15868">
    <property type="entry name" value="MBF2"/>
    <property type="match status" value="1"/>
</dbReference>
<dbReference type="PANTHER" id="PTHR37685">
    <property type="entry name" value="GEO11136P1-RELATED"/>
    <property type="match status" value="1"/>
</dbReference>
<sequence>MVGPAGCGVCSPSSLRRSVAKCQLTLKLPSNEMKFATVFVVVLAAVLGACMVTAQTHNYFFGSRIPYDSLVNQTTVIQSSSFLRVKSTYLDYPLKGQRGRNITAIYVYDRLGSGRGGYASITSGGIGKNYTRINLKTQRGNGMNFQVEIYGR</sequence>